<evidence type="ECO:0000313" key="6">
    <source>
        <dbReference type="Proteomes" id="UP000006794"/>
    </source>
</evidence>
<evidence type="ECO:0000259" key="4">
    <source>
        <dbReference type="Pfam" id="PF24252"/>
    </source>
</evidence>
<keyword evidence="6" id="KW-1185">Reference proteome</keyword>
<protein>
    <submittedName>
        <fullName evidence="5">Putative transcriptional regulator, CopG family</fullName>
    </submittedName>
</protein>
<dbReference type="Pfam" id="PF12773">
    <property type="entry name" value="DZR"/>
    <property type="match status" value="1"/>
</dbReference>
<dbReference type="Pfam" id="PF24252">
    <property type="entry name" value="CdrL_M"/>
    <property type="match status" value="1"/>
</dbReference>
<dbReference type="EMBL" id="CP002839">
    <property type="protein sequence ID" value="AEH36866.1"/>
    <property type="molecule type" value="Genomic_DNA"/>
</dbReference>
<feature type="domain" description="DZANK-type" evidence="3">
    <location>
        <begin position="176"/>
        <end position="220"/>
    </location>
</feature>
<reference evidence="5 6" key="1">
    <citation type="journal article" date="2012" name="Stand. Genomic Sci.">
        <title>Complete genome sequence of Halopiger xanaduensis type strain (SH-6(T)).</title>
        <authorList>
            <person name="Anderson I."/>
            <person name="Tindall B.J."/>
            <person name="Rohde M."/>
            <person name="Lucas S."/>
            <person name="Han J."/>
            <person name="Lapidus A."/>
            <person name="Cheng J.F."/>
            <person name="Goodwin L."/>
            <person name="Pitluck S."/>
            <person name="Peters L."/>
            <person name="Pati A."/>
            <person name="Mikhailova N."/>
            <person name="Pagani I."/>
            <person name="Teshima H."/>
            <person name="Han C."/>
            <person name="Tapia R."/>
            <person name="Land M."/>
            <person name="Woyke T."/>
            <person name="Klenk H.P."/>
            <person name="Kyrpides N."/>
            <person name="Ivanova N."/>
        </authorList>
    </citation>
    <scope>NUCLEOTIDE SEQUENCE [LARGE SCALE GENOMIC DNA]</scope>
    <source>
        <strain evidence="6">DSM 18323 / JCM 14033 / SH-6</strain>
    </source>
</reference>
<dbReference type="OrthoDB" id="11143at2157"/>
<name>F8D8B4_HALXS</name>
<dbReference type="STRING" id="797210.Halxa_2241"/>
<dbReference type="eggNOG" id="arCOG01916">
    <property type="taxonomic scope" value="Archaea"/>
</dbReference>
<dbReference type="InterPro" id="IPR025874">
    <property type="entry name" value="DZR"/>
</dbReference>
<feature type="compositionally biased region" description="Basic and acidic residues" evidence="1">
    <location>
        <begin position="137"/>
        <end position="159"/>
    </location>
</feature>
<feature type="compositionally biased region" description="Basic and acidic residues" evidence="1">
    <location>
        <begin position="113"/>
        <end position="122"/>
    </location>
</feature>
<feature type="compositionally biased region" description="Low complexity" evidence="1">
    <location>
        <begin position="161"/>
        <end position="175"/>
    </location>
</feature>
<feature type="compositionally biased region" description="Polar residues" evidence="1">
    <location>
        <begin position="97"/>
        <end position="107"/>
    </location>
</feature>
<evidence type="ECO:0000259" key="2">
    <source>
        <dbReference type="Pfam" id="PF01402"/>
    </source>
</evidence>
<feature type="region of interest" description="Disordered" evidence="1">
    <location>
        <begin position="85"/>
        <end position="183"/>
    </location>
</feature>
<dbReference type="InterPro" id="IPR056278">
    <property type="entry name" value="CdrL_M"/>
</dbReference>
<feature type="region of interest" description="Disordered" evidence="1">
    <location>
        <begin position="34"/>
        <end position="70"/>
    </location>
</feature>
<dbReference type="GO" id="GO:0006355">
    <property type="term" value="P:regulation of DNA-templated transcription"/>
    <property type="evidence" value="ECO:0007669"/>
    <property type="project" value="InterPro"/>
</dbReference>
<gene>
    <name evidence="5" type="ordered locus">Halxa_2241</name>
</gene>
<accession>F8D8B4</accession>
<dbReference type="GeneID" id="10799300"/>
<dbReference type="AlphaFoldDB" id="F8D8B4"/>
<sequence>MSKITFRADDDLVEELEALETSKSEAMREALRAYLEEEEEVSGTSVQDGSDGAENESAARANETAIDDLVRERVDELLTERLAEMGYNAHGREGQPRPQSSQPQDVNVTIALEDGRARRVDEAQGSASSHARPHTQARSDSRAGRESEHGRDRSQHPQDEPQSQSQSRTPSRQRTCGQCGEDVDGEHVFCPNCGEKVSRRLFCDCGDELRSDWAFCPSCGRRTASADVLESNSQRS</sequence>
<dbReference type="Pfam" id="PF01402">
    <property type="entry name" value="RHH_1"/>
    <property type="match status" value="1"/>
</dbReference>
<dbReference type="HOGENOM" id="CLU_098526_0_0_2"/>
<evidence type="ECO:0000259" key="3">
    <source>
        <dbReference type="Pfam" id="PF12773"/>
    </source>
</evidence>
<dbReference type="CDD" id="cd22231">
    <property type="entry name" value="RHH_NikR_HicB-like"/>
    <property type="match status" value="1"/>
</dbReference>
<dbReference type="InterPro" id="IPR002145">
    <property type="entry name" value="CopG"/>
</dbReference>
<evidence type="ECO:0000313" key="5">
    <source>
        <dbReference type="EMBL" id="AEH36866.1"/>
    </source>
</evidence>
<dbReference type="RefSeq" id="WP_013879758.1">
    <property type="nucleotide sequence ID" value="NC_015666.1"/>
</dbReference>
<organism evidence="5 6">
    <name type="scientific">Halopiger xanaduensis (strain DSM 18323 / JCM 14033 / SH-6)</name>
    <dbReference type="NCBI Taxonomy" id="797210"/>
    <lineage>
        <taxon>Archaea</taxon>
        <taxon>Methanobacteriati</taxon>
        <taxon>Methanobacteriota</taxon>
        <taxon>Stenosarchaea group</taxon>
        <taxon>Halobacteria</taxon>
        <taxon>Halobacteriales</taxon>
        <taxon>Natrialbaceae</taxon>
        <taxon>Halopiger</taxon>
    </lineage>
</organism>
<evidence type="ECO:0000256" key="1">
    <source>
        <dbReference type="SAM" id="MobiDB-lite"/>
    </source>
</evidence>
<dbReference type="Proteomes" id="UP000006794">
    <property type="component" value="Chromosome"/>
</dbReference>
<feature type="domain" description="CdrL-like middle region" evidence="4">
    <location>
        <begin position="64"/>
        <end position="117"/>
    </location>
</feature>
<dbReference type="KEGG" id="hxa:Halxa_2241"/>
<proteinExistence type="predicted"/>
<feature type="domain" description="Ribbon-helix-helix protein CopG" evidence="2">
    <location>
        <begin position="4"/>
        <end position="38"/>
    </location>
</feature>